<evidence type="ECO:0000256" key="1">
    <source>
        <dbReference type="SAM" id="MobiDB-lite"/>
    </source>
</evidence>
<dbReference type="AlphaFoldDB" id="A0A0C3K889"/>
<evidence type="ECO:0000313" key="4">
    <source>
        <dbReference type="Proteomes" id="UP000054248"/>
    </source>
</evidence>
<dbReference type="Proteomes" id="UP000054248">
    <property type="component" value="Unassembled WGS sequence"/>
</dbReference>
<feature type="compositionally biased region" description="Polar residues" evidence="1">
    <location>
        <begin position="1"/>
        <end position="16"/>
    </location>
</feature>
<sequence length="349" mass="38737">MFSSGSLGIPSTTRQSPAPPSDLAHGSTPTISAPEDRARVLRQQALLEISHPSSPAGPPIRHLQYYDMDGQDSVIFLVENAQLFRIFRPSLIRRSETLKAMFSMPPGEGKLPHGESDSDPVVLPPSVVTVERFELFLAWLYQDRDVPSTLSEALTLLYLADYLDVPELLKRMTIYVAALPSETIPPAERVFLYRRYHFSNTDWLSTAFSNILEGTFTRLTIADLTHLGMPTVHLLISIFRKLDRHRNTLAIKPPPATHESDCQDPENCEMGWLNFWATKVSPLLLSETPASGSKITRTLGSWSASPWPGMNFSCTWSTAQEVASLTTIVGADRSFIASAVSQLVAFSDY</sequence>
<organism evidence="3 4">
    <name type="scientific">Tulasnella calospora MUT 4182</name>
    <dbReference type="NCBI Taxonomy" id="1051891"/>
    <lineage>
        <taxon>Eukaryota</taxon>
        <taxon>Fungi</taxon>
        <taxon>Dikarya</taxon>
        <taxon>Basidiomycota</taxon>
        <taxon>Agaricomycotina</taxon>
        <taxon>Agaricomycetes</taxon>
        <taxon>Cantharellales</taxon>
        <taxon>Tulasnellaceae</taxon>
        <taxon>Tulasnella</taxon>
    </lineage>
</organism>
<dbReference type="Gene3D" id="3.30.710.10">
    <property type="entry name" value="Potassium Channel Kv1.1, Chain A"/>
    <property type="match status" value="1"/>
</dbReference>
<dbReference type="OrthoDB" id="2985972at2759"/>
<dbReference type="InterPro" id="IPR011333">
    <property type="entry name" value="SKP1/BTB/POZ_sf"/>
</dbReference>
<dbReference type="InterPro" id="IPR000210">
    <property type="entry name" value="BTB/POZ_dom"/>
</dbReference>
<dbReference type="SMART" id="SM00225">
    <property type="entry name" value="BTB"/>
    <property type="match status" value="1"/>
</dbReference>
<accession>A0A0C3K889</accession>
<dbReference type="EMBL" id="KN823359">
    <property type="protein sequence ID" value="KIO17638.1"/>
    <property type="molecule type" value="Genomic_DNA"/>
</dbReference>
<feature type="domain" description="BTB" evidence="2">
    <location>
        <begin position="72"/>
        <end position="180"/>
    </location>
</feature>
<evidence type="ECO:0000259" key="2">
    <source>
        <dbReference type="SMART" id="SM00225"/>
    </source>
</evidence>
<keyword evidence="4" id="KW-1185">Reference proteome</keyword>
<dbReference type="SUPFAM" id="SSF54695">
    <property type="entry name" value="POZ domain"/>
    <property type="match status" value="1"/>
</dbReference>
<protein>
    <recommendedName>
        <fullName evidence="2">BTB domain-containing protein</fullName>
    </recommendedName>
</protein>
<proteinExistence type="predicted"/>
<reference evidence="4" key="2">
    <citation type="submission" date="2015-01" db="EMBL/GenBank/DDBJ databases">
        <title>Evolutionary Origins and Diversification of the Mycorrhizal Mutualists.</title>
        <authorList>
            <consortium name="DOE Joint Genome Institute"/>
            <consortium name="Mycorrhizal Genomics Consortium"/>
            <person name="Kohler A."/>
            <person name="Kuo A."/>
            <person name="Nagy L.G."/>
            <person name="Floudas D."/>
            <person name="Copeland A."/>
            <person name="Barry K.W."/>
            <person name="Cichocki N."/>
            <person name="Veneault-Fourrey C."/>
            <person name="LaButti K."/>
            <person name="Lindquist E.A."/>
            <person name="Lipzen A."/>
            <person name="Lundell T."/>
            <person name="Morin E."/>
            <person name="Murat C."/>
            <person name="Riley R."/>
            <person name="Ohm R."/>
            <person name="Sun H."/>
            <person name="Tunlid A."/>
            <person name="Henrissat B."/>
            <person name="Grigoriev I.V."/>
            <person name="Hibbett D.S."/>
            <person name="Martin F."/>
        </authorList>
    </citation>
    <scope>NUCLEOTIDE SEQUENCE [LARGE SCALE GENOMIC DNA]</scope>
    <source>
        <strain evidence="4">MUT 4182</strain>
    </source>
</reference>
<evidence type="ECO:0000313" key="3">
    <source>
        <dbReference type="EMBL" id="KIO17638.1"/>
    </source>
</evidence>
<dbReference type="HOGENOM" id="CLU_047592_4_1_1"/>
<feature type="region of interest" description="Disordered" evidence="1">
    <location>
        <begin position="1"/>
        <end position="33"/>
    </location>
</feature>
<reference evidence="3 4" key="1">
    <citation type="submission" date="2014-04" db="EMBL/GenBank/DDBJ databases">
        <authorList>
            <consortium name="DOE Joint Genome Institute"/>
            <person name="Kuo A."/>
            <person name="Girlanda M."/>
            <person name="Perotto S."/>
            <person name="Kohler A."/>
            <person name="Nagy L.G."/>
            <person name="Floudas D."/>
            <person name="Copeland A."/>
            <person name="Barry K.W."/>
            <person name="Cichocki N."/>
            <person name="Veneault-Fourrey C."/>
            <person name="LaButti K."/>
            <person name="Lindquist E.A."/>
            <person name="Lipzen A."/>
            <person name="Lundell T."/>
            <person name="Morin E."/>
            <person name="Murat C."/>
            <person name="Sun H."/>
            <person name="Tunlid A."/>
            <person name="Henrissat B."/>
            <person name="Grigoriev I.V."/>
            <person name="Hibbett D.S."/>
            <person name="Martin F."/>
            <person name="Nordberg H.P."/>
            <person name="Cantor M.N."/>
            <person name="Hua S.X."/>
        </authorList>
    </citation>
    <scope>NUCLEOTIDE SEQUENCE [LARGE SCALE GENOMIC DNA]</scope>
    <source>
        <strain evidence="3 4">MUT 4182</strain>
    </source>
</reference>
<gene>
    <name evidence="3" type="ORF">M407DRAFT_32681</name>
</gene>
<name>A0A0C3K889_9AGAM</name>
<dbReference type="Pfam" id="PF00651">
    <property type="entry name" value="BTB"/>
    <property type="match status" value="1"/>
</dbReference>